<reference evidence="1" key="1">
    <citation type="submission" date="2022-11" db="EMBL/GenBank/DDBJ databases">
        <title>Centuries of genome instability and evolution in soft-shell clam transmissible cancer (bioRxiv).</title>
        <authorList>
            <person name="Hart S.F.M."/>
            <person name="Yonemitsu M.A."/>
            <person name="Giersch R.M."/>
            <person name="Beal B.F."/>
            <person name="Arriagada G."/>
            <person name="Davis B.W."/>
            <person name="Ostrander E.A."/>
            <person name="Goff S.P."/>
            <person name="Metzger M.J."/>
        </authorList>
    </citation>
    <scope>NUCLEOTIDE SEQUENCE</scope>
    <source>
        <strain evidence="1">MELC-2E11</strain>
        <tissue evidence="1">Siphon/mantle</tissue>
    </source>
</reference>
<name>A0ABY7DJA3_MYAAR</name>
<evidence type="ECO:0000313" key="1">
    <source>
        <dbReference type="EMBL" id="WAQ96765.1"/>
    </source>
</evidence>
<sequence>MRARSTPEISVSGPATLLSSLMRL</sequence>
<gene>
    <name evidence="1" type="ORF">MAR_029455</name>
</gene>
<protein>
    <submittedName>
        <fullName evidence="1">Uncharacterized protein</fullName>
    </submittedName>
</protein>
<keyword evidence="2" id="KW-1185">Reference proteome</keyword>
<dbReference type="EMBL" id="CP111013">
    <property type="protein sequence ID" value="WAQ96765.1"/>
    <property type="molecule type" value="Genomic_DNA"/>
</dbReference>
<dbReference type="Proteomes" id="UP001164746">
    <property type="component" value="Chromosome 2"/>
</dbReference>
<proteinExistence type="predicted"/>
<accession>A0ABY7DJA3</accession>
<evidence type="ECO:0000313" key="2">
    <source>
        <dbReference type="Proteomes" id="UP001164746"/>
    </source>
</evidence>
<organism evidence="1 2">
    <name type="scientific">Mya arenaria</name>
    <name type="common">Soft-shell clam</name>
    <dbReference type="NCBI Taxonomy" id="6604"/>
    <lineage>
        <taxon>Eukaryota</taxon>
        <taxon>Metazoa</taxon>
        <taxon>Spiralia</taxon>
        <taxon>Lophotrochozoa</taxon>
        <taxon>Mollusca</taxon>
        <taxon>Bivalvia</taxon>
        <taxon>Autobranchia</taxon>
        <taxon>Heteroconchia</taxon>
        <taxon>Euheterodonta</taxon>
        <taxon>Imparidentia</taxon>
        <taxon>Neoheterodontei</taxon>
        <taxon>Myida</taxon>
        <taxon>Myoidea</taxon>
        <taxon>Myidae</taxon>
        <taxon>Mya</taxon>
    </lineage>
</organism>